<keyword evidence="5" id="KW-0378">Hydrolase</keyword>
<keyword evidence="1" id="KW-0813">Transport</keyword>
<evidence type="ECO:0000256" key="1">
    <source>
        <dbReference type="ARBA" id="ARBA00022448"/>
    </source>
</evidence>
<keyword evidence="5" id="KW-0449">Lipoprotein</keyword>
<dbReference type="PROSITE" id="PS50893">
    <property type="entry name" value="ABC_TRANSPORTER_2"/>
    <property type="match status" value="1"/>
</dbReference>
<dbReference type="AlphaFoldDB" id="A0A5C5XCK8"/>
<dbReference type="PANTHER" id="PTHR24220:SF659">
    <property type="entry name" value="TRANSPORTER, PUTATIVE-RELATED"/>
    <property type="match status" value="1"/>
</dbReference>
<evidence type="ECO:0000313" key="5">
    <source>
        <dbReference type="EMBL" id="TWT60349.1"/>
    </source>
</evidence>
<dbReference type="PROSITE" id="PS00211">
    <property type="entry name" value="ABC_TRANSPORTER_1"/>
    <property type="match status" value="1"/>
</dbReference>
<dbReference type="GO" id="GO:0005524">
    <property type="term" value="F:ATP binding"/>
    <property type="evidence" value="ECO:0007669"/>
    <property type="project" value="UniProtKB-KW"/>
</dbReference>
<dbReference type="InterPro" id="IPR015854">
    <property type="entry name" value="ABC_transpr_LolD-like"/>
</dbReference>
<comment type="caution">
    <text evidence="5">The sequence shown here is derived from an EMBL/GenBank/DDBJ whole genome shotgun (WGS) entry which is preliminary data.</text>
</comment>
<dbReference type="EMBL" id="SJPG01000001">
    <property type="protein sequence ID" value="TWT60349.1"/>
    <property type="molecule type" value="Genomic_DNA"/>
</dbReference>
<dbReference type="Pfam" id="PF00005">
    <property type="entry name" value="ABC_tran"/>
    <property type="match status" value="1"/>
</dbReference>
<proteinExistence type="predicted"/>
<evidence type="ECO:0000259" key="4">
    <source>
        <dbReference type="PROSITE" id="PS50893"/>
    </source>
</evidence>
<dbReference type="InterPro" id="IPR003439">
    <property type="entry name" value="ABC_transporter-like_ATP-bd"/>
</dbReference>
<dbReference type="GO" id="GO:0016887">
    <property type="term" value="F:ATP hydrolysis activity"/>
    <property type="evidence" value="ECO:0007669"/>
    <property type="project" value="InterPro"/>
</dbReference>
<dbReference type="GO" id="GO:0022857">
    <property type="term" value="F:transmembrane transporter activity"/>
    <property type="evidence" value="ECO:0007669"/>
    <property type="project" value="TreeGrafter"/>
</dbReference>
<dbReference type="SUPFAM" id="SSF52540">
    <property type="entry name" value="P-loop containing nucleoside triphosphate hydrolases"/>
    <property type="match status" value="1"/>
</dbReference>
<organism evidence="5 6">
    <name type="scientific">Rubinisphaera italica</name>
    <dbReference type="NCBI Taxonomy" id="2527969"/>
    <lineage>
        <taxon>Bacteria</taxon>
        <taxon>Pseudomonadati</taxon>
        <taxon>Planctomycetota</taxon>
        <taxon>Planctomycetia</taxon>
        <taxon>Planctomycetales</taxon>
        <taxon>Planctomycetaceae</taxon>
        <taxon>Rubinisphaera</taxon>
    </lineage>
</organism>
<accession>A0A5C5XCK8</accession>
<keyword evidence="6" id="KW-1185">Reference proteome</keyword>
<dbReference type="CDD" id="cd03255">
    <property type="entry name" value="ABC_MJ0796_LolCDE_FtsE"/>
    <property type="match status" value="1"/>
</dbReference>
<dbReference type="Proteomes" id="UP000316095">
    <property type="component" value="Unassembled WGS sequence"/>
</dbReference>
<dbReference type="InterPro" id="IPR003593">
    <property type="entry name" value="AAA+_ATPase"/>
</dbReference>
<dbReference type="PANTHER" id="PTHR24220">
    <property type="entry name" value="IMPORT ATP-BINDING PROTEIN"/>
    <property type="match status" value="1"/>
</dbReference>
<dbReference type="InterPro" id="IPR017911">
    <property type="entry name" value="MacB-like_ATP-bd"/>
</dbReference>
<name>A0A5C5XCK8_9PLAN</name>
<sequence>MSLELKNVRKNYREPNGHDLPVLDIPHFKLETGEQAALVGSSGGGKTTLLNVISGITKPDSGEVLIDDIEITRLPEAGRDRFRAERIGFVFQTFNLLPAFTAFENVLLGMSFARGKADRAHAKQLLESVGLGHRLTHKPAQLSVGEQQRVAIARSLANRPSLLLADEPTASVDPANQETILKLIGEICREHNVSLLLVTHSPEIATQFDRTIPLQEFNKVLQNA</sequence>
<dbReference type="SMART" id="SM00382">
    <property type="entry name" value="AAA"/>
    <property type="match status" value="1"/>
</dbReference>
<evidence type="ECO:0000313" key="6">
    <source>
        <dbReference type="Proteomes" id="UP000316095"/>
    </source>
</evidence>
<evidence type="ECO:0000256" key="3">
    <source>
        <dbReference type="ARBA" id="ARBA00022840"/>
    </source>
</evidence>
<dbReference type="Gene3D" id="3.40.50.300">
    <property type="entry name" value="P-loop containing nucleotide triphosphate hydrolases"/>
    <property type="match status" value="1"/>
</dbReference>
<feature type="domain" description="ABC transporter" evidence="4">
    <location>
        <begin position="3"/>
        <end position="224"/>
    </location>
</feature>
<dbReference type="InterPro" id="IPR017871">
    <property type="entry name" value="ABC_transporter-like_CS"/>
</dbReference>
<keyword evidence="2" id="KW-0547">Nucleotide-binding</keyword>
<dbReference type="EC" id="3.6.3.-" evidence="5"/>
<dbReference type="InterPro" id="IPR027417">
    <property type="entry name" value="P-loop_NTPase"/>
</dbReference>
<gene>
    <name evidence="5" type="primary">lolD_1</name>
    <name evidence="5" type="ORF">Pan54_10630</name>
</gene>
<protein>
    <submittedName>
        <fullName evidence="5">Lipoprotein-releasing system ATP-binding protein LolD</fullName>
        <ecNumber evidence="5">3.6.3.-</ecNumber>
    </submittedName>
</protein>
<keyword evidence="3 5" id="KW-0067">ATP-binding</keyword>
<evidence type="ECO:0000256" key="2">
    <source>
        <dbReference type="ARBA" id="ARBA00022741"/>
    </source>
</evidence>
<dbReference type="GO" id="GO:0005886">
    <property type="term" value="C:plasma membrane"/>
    <property type="evidence" value="ECO:0007669"/>
    <property type="project" value="TreeGrafter"/>
</dbReference>
<reference evidence="5 6" key="1">
    <citation type="submission" date="2019-02" db="EMBL/GenBank/DDBJ databases">
        <title>Deep-cultivation of Planctomycetes and their phenomic and genomic characterization uncovers novel biology.</title>
        <authorList>
            <person name="Wiegand S."/>
            <person name="Jogler M."/>
            <person name="Boedeker C."/>
            <person name="Pinto D."/>
            <person name="Vollmers J."/>
            <person name="Rivas-Marin E."/>
            <person name="Kohn T."/>
            <person name="Peeters S.H."/>
            <person name="Heuer A."/>
            <person name="Rast P."/>
            <person name="Oberbeckmann S."/>
            <person name="Bunk B."/>
            <person name="Jeske O."/>
            <person name="Meyerdierks A."/>
            <person name="Storesund J.E."/>
            <person name="Kallscheuer N."/>
            <person name="Luecker S."/>
            <person name="Lage O.M."/>
            <person name="Pohl T."/>
            <person name="Merkel B.J."/>
            <person name="Hornburger P."/>
            <person name="Mueller R.-W."/>
            <person name="Bruemmer F."/>
            <person name="Labrenz M."/>
            <person name="Spormann A.M."/>
            <person name="Op Den Camp H."/>
            <person name="Overmann J."/>
            <person name="Amann R."/>
            <person name="Jetten M.S.M."/>
            <person name="Mascher T."/>
            <person name="Medema M.H."/>
            <person name="Devos D.P."/>
            <person name="Kaster A.-K."/>
            <person name="Ovreas L."/>
            <person name="Rohde M."/>
            <person name="Galperin M.Y."/>
            <person name="Jogler C."/>
        </authorList>
    </citation>
    <scope>NUCLEOTIDE SEQUENCE [LARGE SCALE GENOMIC DNA]</scope>
    <source>
        <strain evidence="5 6">Pan54</strain>
    </source>
</reference>
<dbReference type="OrthoDB" id="273392at2"/>
<dbReference type="RefSeq" id="WP_146502488.1">
    <property type="nucleotide sequence ID" value="NZ_SJPG01000001.1"/>
</dbReference>